<dbReference type="AlphaFoldDB" id="A0A3E4QZU9"/>
<evidence type="ECO:0000313" key="2">
    <source>
        <dbReference type="Proteomes" id="UP000260943"/>
    </source>
</evidence>
<dbReference type="RefSeq" id="WP_117678838.1">
    <property type="nucleotide sequence ID" value="NZ_CAJJKC010000005.1"/>
</dbReference>
<gene>
    <name evidence="1" type="ORF">DXC81_01430</name>
</gene>
<comment type="caution">
    <text evidence="1">The sequence shown here is derived from an EMBL/GenBank/DDBJ whole genome shotgun (WGS) entry which is preliminary data.</text>
</comment>
<sequence>MEPFATAEDYETRYGQVDDTARLSALLEDASALLAAEWRRKYGSDYKEGVNSSFDANAKAVCCAVVNQAIGVPDAFAGASQYTQTAGSYSASVTLANPSGDMYLGKAARRRLGLSGGGGRSLSPAYGAPI</sequence>
<proteinExistence type="predicted"/>
<name>A0A3E4QZU9_9ACTN</name>
<accession>A0A3E4QZU9</accession>
<dbReference type="Proteomes" id="UP000260943">
    <property type="component" value="Unassembled WGS sequence"/>
</dbReference>
<dbReference type="EMBL" id="QSRJ01000001">
    <property type="protein sequence ID" value="RGL12344.1"/>
    <property type="molecule type" value="Genomic_DNA"/>
</dbReference>
<dbReference type="InterPro" id="IPR018963">
    <property type="entry name" value="Mycophage_D29_Gp19"/>
</dbReference>
<organism evidence="1 2">
    <name type="scientific">Collinsella tanakaei</name>
    <dbReference type="NCBI Taxonomy" id="626935"/>
    <lineage>
        <taxon>Bacteria</taxon>
        <taxon>Bacillati</taxon>
        <taxon>Actinomycetota</taxon>
        <taxon>Coriobacteriia</taxon>
        <taxon>Coriobacteriales</taxon>
        <taxon>Coriobacteriaceae</taxon>
        <taxon>Collinsella</taxon>
    </lineage>
</organism>
<evidence type="ECO:0000313" key="1">
    <source>
        <dbReference type="EMBL" id="RGL12344.1"/>
    </source>
</evidence>
<protein>
    <submittedName>
        <fullName evidence="1">Uncharacterized protein</fullName>
    </submittedName>
</protein>
<reference evidence="1 2" key="1">
    <citation type="submission" date="2018-08" db="EMBL/GenBank/DDBJ databases">
        <title>A genome reference for cultivated species of the human gut microbiota.</title>
        <authorList>
            <person name="Zou Y."/>
            <person name="Xue W."/>
            <person name="Luo G."/>
        </authorList>
    </citation>
    <scope>NUCLEOTIDE SEQUENCE [LARGE SCALE GENOMIC DNA]</scope>
    <source>
        <strain evidence="1 2">TF08-14</strain>
    </source>
</reference>
<dbReference type="Pfam" id="PF09355">
    <property type="entry name" value="Phage_Gp19"/>
    <property type="match status" value="1"/>
</dbReference>